<dbReference type="RefSeq" id="WP_056974506.1">
    <property type="nucleotide sequence ID" value="NZ_AYZL01000016.1"/>
</dbReference>
<comment type="caution">
    <text evidence="3">The sequence shown here is derived from an EMBL/GenBank/DDBJ whole genome shotgun (WGS) entry which is preliminary data.</text>
</comment>
<reference evidence="3 4" key="1">
    <citation type="journal article" date="2015" name="Genome Announc.">
        <title>Expanding the biotechnology potential of lactobacilli through comparative genomics of 213 strains and associated genera.</title>
        <authorList>
            <person name="Sun Z."/>
            <person name="Harris H.M."/>
            <person name="McCann A."/>
            <person name="Guo C."/>
            <person name="Argimon S."/>
            <person name="Zhang W."/>
            <person name="Yang X."/>
            <person name="Jeffery I.B."/>
            <person name="Cooney J.C."/>
            <person name="Kagawa T.F."/>
            <person name="Liu W."/>
            <person name="Song Y."/>
            <person name="Salvetti E."/>
            <person name="Wrobel A."/>
            <person name="Rasinkangas P."/>
            <person name="Parkhill J."/>
            <person name="Rea M.C."/>
            <person name="O'Sullivan O."/>
            <person name="Ritari J."/>
            <person name="Douillard F.P."/>
            <person name="Paul Ross R."/>
            <person name="Yang R."/>
            <person name="Briner A.E."/>
            <person name="Felis G.E."/>
            <person name="de Vos W.M."/>
            <person name="Barrangou R."/>
            <person name="Klaenhammer T.R."/>
            <person name="Caufield P.W."/>
            <person name="Cui Y."/>
            <person name="Zhang H."/>
            <person name="O'Toole P.W."/>
        </authorList>
    </citation>
    <scope>NUCLEOTIDE SEQUENCE [LARGE SCALE GENOMIC DNA]</scope>
    <source>
        <strain evidence="3 4">DSM 23037</strain>
    </source>
</reference>
<accession>A0A0R2DKM8</accession>
<dbReference type="Gene3D" id="3.40.630.30">
    <property type="match status" value="1"/>
</dbReference>
<evidence type="ECO:0008006" key="5">
    <source>
        <dbReference type="Google" id="ProtNLM"/>
    </source>
</evidence>
<protein>
    <recommendedName>
        <fullName evidence="5">N-acetyltransferase domain-containing protein</fullName>
    </recommendedName>
</protein>
<dbReference type="AlphaFoldDB" id="A0A0R2DKM8"/>
<dbReference type="EMBL" id="AYZL01000016">
    <property type="protein sequence ID" value="KRN04246.1"/>
    <property type="molecule type" value="Genomic_DNA"/>
</dbReference>
<feature type="domain" description="N-acetyltransferase" evidence="2">
    <location>
        <begin position="2"/>
        <end position="91"/>
    </location>
</feature>
<name>A0A0R2DKM8_9LACO</name>
<evidence type="ECO:0000259" key="1">
    <source>
        <dbReference type="PROSITE" id="PS51186"/>
    </source>
</evidence>
<sequence>MEFLEENNRFYQLDDDQKLIAEIRFDTIKDNQVLVIEHTFTRPDFRGQGIAAELVKKVVDFAIENHQQVQPLCSYAKKEFIKNKDYQKVWYNH</sequence>
<evidence type="ECO:0000259" key="2">
    <source>
        <dbReference type="PROSITE" id="PS51729"/>
    </source>
</evidence>
<dbReference type="CDD" id="cd04301">
    <property type="entry name" value="NAT_SF"/>
    <property type="match status" value="1"/>
</dbReference>
<dbReference type="InterPro" id="IPR045057">
    <property type="entry name" value="Gcn5-rel_NAT"/>
</dbReference>
<dbReference type="PROSITE" id="PS51186">
    <property type="entry name" value="GNAT"/>
    <property type="match status" value="1"/>
</dbReference>
<dbReference type="Proteomes" id="UP000051378">
    <property type="component" value="Unassembled WGS sequence"/>
</dbReference>
<dbReference type="PATRIC" id="fig|1423744.4.peg.351"/>
<dbReference type="SUPFAM" id="SSF55729">
    <property type="entry name" value="Acyl-CoA N-acyltransferases (Nat)"/>
    <property type="match status" value="1"/>
</dbReference>
<dbReference type="GO" id="GO:0016747">
    <property type="term" value="F:acyltransferase activity, transferring groups other than amino-acyl groups"/>
    <property type="evidence" value="ECO:0007669"/>
    <property type="project" value="InterPro"/>
</dbReference>
<proteinExistence type="predicted"/>
<keyword evidence="4" id="KW-1185">Reference proteome</keyword>
<organism evidence="3 4">
    <name type="scientific">Holzapfeliella floricola DSM 23037 = JCM 16512</name>
    <dbReference type="NCBI Taxonomy" id="1423744"/>
    <lineage>
        <taxon>Bacteria</taxon>
        <taxon>Bacillati</taxon>
        <taxon>Bacillota</taxon>
        <taxon>Bacilli</taxon>
        <taxon>Lactobacillales</taxon>
        <taxon>Lactobacillaceae</taxon>
        <taxon>Holzapfeliella</taxon>
    </lineage>
</organism>
<dbReference type="InterPro" id="IPR031165">
    <property type="entry name" value="GNAT_YJDJ"/>
</dbReference>
<evidence type="ECO:0000313" key="4">
    <source>
        <dbReference type="Proteomes" id="UP000051378"/>
    </source>
</evidence>
<dbReference type="PANTHER" id="PTHR31435:SF10">
    <property type="entry name" value="BSR4717 PROTEIN"/>
    <property type="match status" value="1"/>
</dbReference>
<dbReference type="STRING" id="1423744.FC86_GL000344"/>
<feature type="domain" description="N-acetyltransferase" evidence="1">
    <location>
        <begin position="1"/>
        <end position="93"/>
    </location>
</feature>
<evidence type="ECO:0000313" key="3">
    <source>
        <dbReference type="EMBL" id="KRN04246.1"/>
    </source>
</evidence>
<dbReference type="InterPro" id="IPR016181">
    <property type="entry name" value="Acyl_CoA_acyltransferase"/>
</dbReference>
<dbReference type="OrthoDB" id="9793389at2"/>
<gene>
    <name evidence="3" type="ORF">FC86_GL000344</name>
</gene>
<dbReference type="InterPro" id="IPR000182">
    <property type="entry name" value="GNAT_dom"/>
</dbReference>
<dbReference type="Pfam" id="PF14542">
    <property type="entry name" value="Acetyltransf_CG"/>
    <property type="match status" value="1"/>
</dbReference>
<dbReference type="PANTHER" id="PTHR31435">
    <property type="entry name" value="PROTEIN NATD1"/>
    <property type="match status" value="1"/>
</dbReference>
<dbReference type="PROSITE" id="PS51729">
    <property type="entry name" value="GNAT_YJDJ"/>
    <property type="match status" value="1"/>
</dbReference>